<evidence type="ECO:0000256" key="3">
    <source>
        <dbReference type="ARBA" id="ARBA00022741"/>
    </source>
</evidence>
<dbReference type="InterPro" id="IPR050198">
    <property type="entry name" value="Non-receptor_tyrosine_kinases"/>
</dbReference>
<protein>
    <recommendedName>
        <fullName evidence="11">Tyrosine-protein kinase</fullName>
        <ecNumber evidence="11">2.7.10.2</ecNumber>
    </recommendedName>
</protein>
<dbReference type="PROSITE" id="PS50002">
    <property type="entry name" value="SH3"/>
    <property type="match status" value="1"/>
</dbReference>
<dbReference type="SMART" id="SM00252">
    <property type="entry name" value="SH2"/>
    <property type="match status" value="1"/>
</dbReference>
<feature type="binding site" evidence="10">
    <location>
        <position position="321"/>
    </location>
    <ligand>
        <name>ATP</name>
        <dbReference type="ChEBI" id="CHEBI:30616"/>
    </ligand>
</feature>
<keyword evidence="3 10" id="KW-0547">Nucleotide-binding</keyword>
<dbReference type="InterPro" id="IPR017441">
    <property type="entry name" value="Protein_kinase_ATP_BS"/>
</dbReference>
<dbReference type="PROSITE" id="PS50001">
    <property type="entry name" value="SH2"/>
    <property type="match status" value="1"/>
</dbReference>
<dbReference type="Gene3D" id="2.30.30.40">
    <property type="entry name" value="SH3 Domains"/>
    <property type="match status" value="1"/>
</dbReference>
<dbReference type="InterPro" id="IPR036028">
    <property type="entry name" value="SH3-like_dom_sf"/>
</dbReference>
<dbReference type="InterPro" id="IPR008266">
    <property type="entry name" value="Tyr_kinase_AS"/>
</dbReference>
<evidence type="ECO:0000259" key="15">
    <source>
        <dbReference type="PROSITE" id="PS50011"/>
    </source>
</evidence>
<organism evidence="16 17">
    <name type="scientific">Macrostomum lignano</name>
    <dbReference type="NCBI Taxonomy" id="282301"/>
    <lineage>
        <taxon>Eukaryota</taxon>
        <taxon>Metazoa</taxon>
        <taxon>Spiralia</taxon>
        <taxon>Lophotrochozoa</taxon>
        <taxon>Platyhelminthes</taxon>
        <taxon>Rhabditophora</taxon>
        <taxon>Macrostomorpha</taxon>
        <taxon>Macrostomida</taxon>
        <taxon>Macrostomidae</taxon>
        <taxon>Macrostomum</taxon>
    </lineage>
</organism>
<evidence type="ECO:0000256" key="12">
    <source>
        <dbReference type="SAM" id="MobiDB-lite"/>
    </source>
</evidence>
<dbReference type="SUPFAM" id="SSF50044">
    <property type="entry name" value="SH3-domain"/>
    <property type="match status" value="1"/>
</dbReference>
<dbReference type="EC" id="2.7.10.2" evidence="11"/>
<dbReference type="PRINTS" id="PR00109">
    <property type="entry name" value="TYRKINASE"/>
</dbReference>
<name>A0A267FE21_9PLAT</name>
<dbReference type="PROSITE" id="PS00109">
    <property type="entry name" value="PROTEIN_KINASE_TYR"/>
    <property type="match status" value="1"/>
</dbReference>
<dbReference type="GO" id="GO:0004715">
    <property type="term" value="F:non-membrane spanning protein tyrosine kinase activity"/>
    <property type="evidence" value="ECO:0007669"/>
    <property type="project" value="UniProtKB-EC"/>
</dbReference>
<feature type="domain" description="SH2" evidence="13">
    <location>
        <begin position="166"/>
        <end position="272"/>
    </location>
</feature>
<dbReference type="InterPro" id="IPR001245">
    <property type="entry name" value="Ser-Thr/Tyr_kinase_cat_dom"/>
</dbReference>
<reference evidence="16 17" key="1">
    <citation type="submission" date="2017-06" db="EMBL/GenBank/DDBJ databases">
        <title>A platform for efficient transgenesis in Macrostomum lignano, a flatworm model organism for stem cell research.</title>
        <authorList>
            <person name="Berezikov E."/>
        </authorList>
    </citation>
    <scope>NUCLEOTIDE SEQUENCE [LARGE SCALE GENOMIC DNA]</scope>
    <source>
        <strain evidence="16">DV1</strain>
        <tissue evidence="16">Whole organism</tissue>
    </source>
</reference>
<keyword evidence="6 11" id="KW-0829">Tyrosine-protein kinase</keyword>
<comment type="catalytic activity">
    <reaction evidence="7 11">
        <text>L-tyrosyl-[protein] + ATP = O-phospho-L-tyrosyl-[protein] + ADP + H(+)</text>
        <dbReference type="Rhea" id="RHEA:10596"/>
        <dbReference type="Rhea" id="RHEA-COMP:10136"/>
        <dbReference type="Rhea" id="RHEA-COMP:20101"/>
        <dbReference type="ChEBI" id="CHEBI:15378"/>
        <dbReference type="ChEBI" id="CHEBI:30616"/>
        <dbReference type="ChEBI" id="CHEBI:46858"/>
        <dbReference type="ChEBI" id="CHEBI:61978"/>
        <dbReference type="ChEBI" id="CHEBI:456216"/>
        <dbReference type="EC" id="2.7.10.2"/>
    </reaction>
</comment>
<dbReference type="InterPro" id="IPR000719">
    <property type="entry name" value="Prot_kinase_dom"/>
</dbReference>
<evidence type="ECO:0000256" key="10">
    <source>
        <dbReference type="PROSITE-ProRule" id="PRU10141"/>
    </source>
</evidence>
<dbReference type="InterPro" id="IPR000980">
    <property type="entry name" value="SH2"/>
</dbReference>
<dbReference type="CDD" id="cd00174">
    <property type="entry name" value="SH3"/>
    <property type="match status" value="1"/>
</dbReference>
<accession>A0A267FE21</accession>
<gene>
    <name evidence="16" type="ORF">BOX15_Mlig015889g1</name>
</gene>
<evidence type="ECO:0000256" key="2">
    <source>
        <dbReference type="ARBA" id="ARBA00022679"/>
    </source>
</evidence>
<keyword evidence="4 11" id="KW-0418">Kinase</keyword>
<dbReference type="InterPro" id="IPR011009">
    <property type="entry name" value="Kinase-like_dom_sf"/>
</dbReference>
<dbReference type="PANTHER" id="PTHR24418">
    <property type="entry name" value="TYROSINE-PROTEIN KINASE"/>
    <property type="match status" value="1"/>
</dbReference>
<keyword evidence="8" id="KW-0727">SH2 domain</keyword>
<proteinExistence type="inferred from homology"/>
<evidence type="ECO:0000313" key="17">
    <source>
        <dbReference type="Proteomes" id="UP000215902"/>
    </source>
</evidence>
<dbReference type="STRING" id="282301.A0A267FE21"/>
<keyword evidence="2 11" id="KW-0808">Transferase</keyword>
<evidence type="ECO:0000259" key="14">
    <source>
        <dbReference type="PROSITE" id="PS50002"/>
    </source>
</evidence>
<dbReference type="SUPFAM" id="SSF55550">
    <property type="entry name" value="SH2 domain"/>
    <property type="match status" value="1"/>
</dbReference>
<dbReference type="Gene3D" id="3.30.505.10">
    <property type="entry name" value="SH2 domain"/>
    <property type="match status" value="1"/>
</dbReference>
<dbReference type="SMART" id="SM00326">
    <property type="entry name" value="SH3"/>
    <property type="match status" value="1"/>
</dbReference>
<dbReference type="AlphaFoldDB" id="A0A267FE21"/>
<dbReference type="PROSITE" id="PS00107">
    <property type="entry name" value="PROTEIN_KINASE_ATP"/>
    <property type="match status" value="1"/>
</dbReference>
<evidence type="ECO:0000259" key="13">
    <source>
        <dbReference type="PROSITE" id="PS50001"/>
    </source>
</evidence>
<feature type="non-terminal residue" evidence="16">
    <location>
        <position position="1"/>
    </location>
</feature>
<sequence>VVLVVAGFLKKRNEIQAALAATSPPQFPGCFQLSSMGQLFSRQRRRDTKSRSSETDYVDARDFGNNARADNRSMSNSGAVVNASTGGRGAECEKVFMQAIQTFQANCAGDLSFCIGDILEVLDMKPGQYWCYARHYDSGDTGYAPKHLLKSADKRQAASLDCYFEIDRLESERLLRMPGLENGTYLLRPHYSRQADQLLQPHLPSYSLSVRCDTFDSNGTRGFVIRHYRILPMENGAGFYVSPQRTFATLPDLLAHYQQDSDDRQMVLARPCPRKYIPPPNFRDFEINRVDIEISELIGSGSFGTVHLAKFGPCLQVAVKKMATESTSGTEDFIKEAKIMHSLSHPKIVQLIGVCTREEPFYIVTEYMPMGSLYHNLVKDREKRAIRTRDMMGYLHQVADGMKYLEERKYIHSDLRTANILMYNEFLVKVADFGLARLVESEYYRKNSAFPLRWSAPECISKGLFTIKSDVWSFGIVIFEVFSRGEKPYKSWRVSEVQERVAKGATMNIKLTDYGLDEATASKLYEFMLNECWSKSRKSRATFRRIKEFLEDFAIEGEAGYVAL</sequence>
<feature type="domain" description="SH3" evidence="14">
    <location>
        <begin position="92"/>
        <end position="154"/>
    </location>
</feature>
<keyword evidence="1 9" id="KW-0728">SH3 domain</keyword>
<dbReference type="InterPro" id="IPR036860">
    <property type="entry name" value="SH2_dom_sf"/>
</dbReference>
<feature type="domain" description="Protein kinase" evidence="15">
    <location>
        <begin position="292"/>
        <end position="550"/>
    </location>
</feature>
<evidence type="ECO:0000256" key="11">
    <source>
        <dbReference type="RuleBase" id="RU362096"/>
    </source>
</evidence>
<evidence type="ECO:0000256" key="1">
    <source>
        <dbReference type="ARBA" id="ARBA00022443"/>
    </source>
</evidence>
<feature type="region of interest" description="Disordered" evidence="12">
    <location>
        <begin position="41"/>
        <end position="80"/>
    </location>
</feature>
<evidence type="ECO:0000256" key="7">
    <source>
        <dbReference type="ARBA" id="ARBA00051245"/>
    </source>
</evidence>
<dbReference type="Pfam" id="PF00018">
    <property type="entry name" value="SH3_1"/>
    <property type="match status" value="1"/>
</dbReference>
<dbReference type="EMBL" id="NIVC01001119">
    <property type="protein sequence ID" value="PAA72025.1"/>
    <property type="molecule type" value="Genomic_DNA"/>
</dbReference>
<evidence type="ECO:0000256" key="8">
    <source>
        <dbReference type="PROSITE-ProRule" id="PRU00191"/>
    </source>
</evidence>
<dbReference type="GO" id="GO:0005524">
    <property type="term" value="F:ATP binding"/>
    <property type="evidence" value="ECO:0007669"/>
    <property type="project" value="UniProtKB-UniRule"/>
</dbReference>
<evidence type="ECO:0000256" key="9">
    <source>
        <dbReference type="PROSITE-ProRule" id="PRU00192"/>
    </source>
</evidence>
<dbReference type="Pfam" id="PF00017">
    <property type="entry name" value="SH2"/>
    <property type="match status" value="1"/>
</dbReference>
<keyword evidence="5 10" id="KW-0067">ATP-binding</keyword>
<dbReference type="Pfam" id="PF07714">
    <property type="entry name" value="PK_Tyr_Ser-Thr"/>
    <property type="match status" value="1"/>
</dbReference>
<dbReference type="OrthoDB" id="4062651at2759"/>
<evidence type="ECO:0000256" key="5">
    <source>
        <dbReference type="ARBA" id="ARBA00022840"/>
    </source>
</evidence>
<feature type="compositionally biased region" description="Basic and acidic residues" evidence="12">
    <location>
        <begin position="49"/>
        <end position="62"/>
    </location>
</feature>
<dbReference type="Gene3D" id="1.10.510.10">
    <property type="entry name" value="Transferase(Phosphotransferase) domain 1"/>
    <property type="match status" value="1"/>
</dbReference>
<evidence type="ECO:0000313" key="16">
    <source>
        <dbReference type="EMBL" id="PAA72025.1"/>
    </source>
</evidence>
<comment type="similarity">
    <text evidence="11">Belongs to the protein kinase superfamily. Tyr protein kinase family.</text>
</comment>
<comment type="caution">
    <text evidence="16">The sequence shown here is derived from an EMBL/GenBank/DDBJ whole genome shotgun (WGS) entry which is preliminary data.</text>
</comment>
<dbReference type="InterPro" id="IPR001452">
    <property type="entry name" value="SH3_domain"/>
</dbReference>
<evidence type="ECO:0000256" key="6">
    <source>
        <dbReference type="ARBA" id="ARBA00023137"/>
    </source>
</evidence>
<dbReference type="PROSITE" id="PS50011">
    <property type="entry name" value="PROTEIN_KINASE_DOM"/>
    <property type="match status" value="1"/>
</dbReference>
<evidence type="ECO:0000256" key="4">
    <source>
        <dbReference type="ARBA" id="ARBA00022777"/>
    </source>
</evidence>
<keyword evidence="17" id="KW-1185">Reference proteome</keyword>
<dbReference type="SUPFAM" id="SSF56112">
    <property type="entry name" value="Protein kinase-like (PK-like)"/>
    <property type="match status" value="1"/>
</dbReference>
<dbReference type="Proteomes" id="UP000215902">
    <property type="component" value="Unassembled WGS sequence"/>
</dbReference>
<dbReference type="CDD" id="cd00192">
    <property type="entry name" value="PTKc"/>
    <property type="match status" value="1"/>
</dbReference>